<feature type="domain" description="WYL" evidence="1">
    <location>
        <begin position="148"/>
        <end position="214"/>
    </location>
</feature>
<dbReference type="PANTHER" id="PTHR34580:SF1">
    <property type="entry name" value="PROTEIN PAFC"/>
    <property type="match status" value="1"/>
</dbReference>
<proteinExistence type="predicted"/>
<dbReference type="Pfam" id="PF25583">
    <property type="entry name" value="WCX"/>
    <property type="match status" value="1"/>
</dbReference>
<gene>
    <name evidence="3" type="ORF">B4109_1191</name>
</gene>
<feature type="domain" description="WCX" evidence="2">
    <location>
        <begin position="246"/>
        <end position="319"/>
    </location>
</feature>
<dbReference type="Proteomes" id="UP000075424">
    <property type="component" value="Unassembled WGS sequence"/>
</dbReference>
<dbReference type="PATRIC" id="fig|1422.18.peg.777"/>
<comment type="caution">
    <text evidence="3">The sequence shown here is derived from an EMBL/GenBank/DDBJ whole genome shotgun (WGS) entry which is preliminary data.</text>
</comment>
<sequence>MDDQHPKSLRVLSIYERLRKGEAISKKREAERFSVNEKTIQRDLDELRAYIAEMFQGLMELEYDRKKNGYVLKKDEEGWLTNKEILVVSKILLESRSLPKEEMDRILKKLIFQSHPQNQRFIQEVIQNERFHYVPLQHNQPLIEIIWELSSAVHTKRIVLIDYKKEGSDAPVARKVKPVGIIFSDYYFYLIAFPEDYDFDFPTIYRIDRIVRYTITDEHFHYDYKNRFEEGEFRKRVQFMHAGELIKITFRFWGSSLQAILDRLPTAKVIGKDGDAFVIEAEVYGRGIKMWLLSQAQYLEVIKPKEFREEMKRTIEEMLGNYRQEYV</sequence>
<evidence type="ECO:0000259" key="1">
    <source>
        <dbReference type="Pfam" id="PF13280"/>
    </source>
</evidence>
<dbReference type="PROSITE" id="PS52050">
    <property type="entry name" value="WYL"/>
    <property type="match status" value="1"/>
</dbReference>
<dbReference type="Pfam" id="PF13280">
    <property type="entry name" value="WYL"/>
    <property type="match status" value="1"/>
</dbReference>
<organism evidence="3 4">
    <name type="scientific">Geobacillus stearothermophilus</name>
    <name type="common">Bacillus stearothermophilus</name>
    <dbReference type="NCBI Taxonomy" id="1422"/>
    <lineage>
        <taxon>Bacteria</taxon>
        <taxon>Bacillati</taxon>
        <taxon>Bacillota</taxon>
        <taxon>Bacilli</taxon>
        <taxon>Bacillales</taxon>
        <taxon>Anoxybacillaceae</taxon>
        <taxon>Geobacillus</taxon>
    </lineage>
</organism>
<dbReference type="EMBL" id="LQYV01000014">
    <property type="protein sequence ID" value="KYD29227.1"/>
    <property type="molecule type" value="Genomic_DNA"/>
</dbReference>
<dbReference type="RefSeq" id="WP_053532635.1">
    <property type="nucleotide sequence ID" value="NZ_JARMRZ010000056.1"/>
</dbReference>
<evidence type="ECO:0000313" key="4">
    <source>
        <dbReference type="Proteomes" id="UP000075424"/>
    </source>
</evidence>
<protein>
    <submittedName>
        <fullName evidence="3">Uncharacterized protein</fullName>
    </submittedName>
</protein>
<reference evidence="3 4" key="1">
    <citation type="submission" date="2016-01" db="EMBL/GenBank/DDBJ databases">
        <title>Draft Genome Sequences of Seven Thermophilic Sporeformers Isolated from Foods.</title>
        <authorList>
            <person name="Berendsen E.M."/>
            <person name="Wells-Bennik M.H."/>
            <person name="Krawcyk A.O."/>
            <person name="De Jong A."/>
            <person name="Holsappel S."/>
            <person name="Eijlander R.T."/>
            <person name="Kuipers O.P."/>
        </authorList>
    </citation>
    <scope>NUCLEOTIDE SEQUENCE [LARGE SCALE GENOMIC DNA]</scope>
    <source>
        <strain evidence="3 4">B4109</strain>
    </source>
</reference>
<dbReference type="AlphaFoldDB" id="A0A150MXM0"/>
<accession>A0A150MXM0</accession>
<name>A0A150MXM0_GEOSE</name>
<dbReference type="GeneID" id="89612265"/>
<evidence type="ECO:0000259" key="2">
    <source>
        <dbReference type="Pfam" id="PF25583"/>
    </source>
</evidence>
<dbReference type="InterPro" id="IPR057727">
    <property type="entry name" value="WCX_dom"/>
</dbReference>
<dbReference type="PANTHER" id="PTHR34580">
    <property type="match status" value="1"/>
</dbReference>
<dbReference type="InterPro" id="IPR026881">
    <property type="entry name" value="WYL_dom"/>
</dbReference>
<evidence type="ECO:0000313" key="3">
    <source>
        <dbReference type="EMBL" id="KYD29227.1"/>
    </source>
</evidence>
<dbReference type="InterPro" id="IPR051534">
    <property type="entry name" value="CBASS_pafABC_assoc_protein"/>
</dbReference>